<evidence type="ECO:0000313" key="1">
    <source>
        <dbReference type="EMBL" id="KAG5613949.1"/>
    </source>
</evidence>
<evidence type="ECO:0000313" key="2">
    <source>
        <dbReference type="Proteomes" id="UP000824120"/>
    </source>
</evidence>
<gene>
    <name evidence="1" type="ORF">H5410_013773</name>
</gene>
<keyword evidence="2" id="KW-1185">Reference proteome</keyword>
<dbReference type="EMBL" id="JACXVP010000003">
    <property type="protein sequence ID" value="KAG5613949.1"/>
    <property type="molecule type" value="Genomic_DNA"/>
</dbReference>
<reference evidence="1 2" key="1">
    <citation type="submission" date="2020-09" db="EMBL/GenBank/DDBJ databases">
        <title>De no assembly of potato wild relative species, Solanum commersonii.</title>
        <authorList>
            <person name="Cho K."/>
        </authorList>
    </citation>
    <scope>NUCLEOTIDE SEQUENCE [LARGE SCALE GENOMIC DNA]</scope>
    <source>
        <strain evidence="1">LZ3.2</strain>
        <tissue evidence="1">Leaf</tissue>
    </source>
</reference>
<accession>A0A9J5ZP30</accession>
<proteinExistence type="predicted"/>
<protein>
    <submittedName>
        <fullName evidence="1">Uncharacterized protein</fullName>
    </submittedName>
</protein>
<organism evidence="1 2">
    <name type="scientific">Solanum commersonii</name>
    <name type="common">Commerson's wild potato</name>
    <name type="synonym">Commerson's nightshade</name>
    <dbReference type="NCBI Taxonomy" id="4109"/>
    <lineage>
        <taxon>Eukaryota</taxon>
        <taxon>Viridiplantae</taxon>
        <taxon>Streptophyta</taxon>
        <taxon>Embryophyta</taxon>
        <taxon>Tracheophyta</taxon>
        <taxon>Spermatophyta</taxon>
        <taxon>Magnoliopsida</taxon>
        <taxon>eudicotyledons</taxon>
        <taxon>Gunneridae</taxon>
        <taxon>Pentapetalae</taxon>
        <taxon>asterids</taxon>
        <taxon>lamiids</taxon>
        <taxon>Solanales</taxon>
        <taxon>Solanaceae</taxon>
        <taxon>Solanoideae</taxon>
        <taxon>Solaneae</taxon>
        <taxon>Solanum</taxon>
    </lineage>
</organism>
<dbReference type="Proteomes" id="UP000824120">
    <property type="component" value="Chromosome 3"/>
</dbReference>
<dbReference type="AlphaFoldDB" id="A0A9J5ZP30"/>
<name>A0A9J5ZP30_SOLCO</name>
<comment type="caution">
    <text evidence="1">The sequence shown here is derived from an EMBL/GenBank/DDBJ whole genome shotgun (WGS) entry which is preliminary data.</text>
</comment>
<sequence length="264" mass="30074">MEPVGPTAKPTIFKVKRSLEEVNPTFCLFLCAIFHGFLVIQNFDFDLAAKSSHFQGQTSPRAGKFPILLIFVTFVKTLALEPVGPYRQTGPFSRLTIPRAGKPPILPIFMCYNSWIFGDPNFRRQLCINFSLTLIFGNPEFRRHFCQKNSWTSDKTLDMEPIGPHGQTVPFSRLTNPRVDLSYGVSWSPLPNRPFQRPNEPSAGKPSILPIFVCYSPWIFGDSEFRRYLCEKILWTSVKTLAMEPVGPHGQTRPFSRSNKLQSK</sequence>